<evidence type="ECO:0000313" key="1">
    <source>
        <dbReference type="EMBL" id="MFC5192295.1"/>
    </source>
</evidence>
<accession>A0ABW0BYX9</accession>
<dbReference type="Gene3D" id="2.40.50.100">
    <property type="match status" value="1"/>
</dbReference>
<proteinExistence type="predicted"/>
<dbReference type="PROSITE" id="PS51257">
    <property type="entry name" value="PROKAR_LIPOPROTEIN"/>
    <property type="match status" value="1"/>
</dbReference>
<dbReference type="RefSeq" id="WP_377915163.1">
    <property type="nucleotide sequence ID" value="NZ_JBHSKS010000007.1"/>
</dbReference>
<dbReference type="PANTHER" id="PTHR30469">
    <property type="entry name" value="MULTIDRUG RESISTANCE PROTEIN MDTA"/>
    <property type="match status" value="1"/>
</dbReference>
<dbReference type="EMBL" id="JBHSKS010000007">
    <property type="protein sequence ID" value="MFC5192295.1"/>
    <property type="molecule type" value="Genomic_DNA"/>
</dbReference>
<comment type="caution">
    <text evidence="1">The sequence shown here is derived from an EMBL/GenBank/DDBJ whole genome shotgun (WGS) entry which is preliminary data.</text>
</comment>
<reference evidence="2" key="1">
    <citation type="journal article" date="2019" name="Int. J. Syst. Evol. Microbiol.">
        <title>The Global Catalogue of Microorganisms (GCM) 10K type strain sequencing project: providing services to taxonomists for standard genome sequencing and annotation.</title>
        <authorList>
            <consortium name="The Broad Institute Genomics Platform"/>
            <consortium name="The Broad Institute Genome Sequencing Center for Infectious Disease"/>
            <person name="Wu L."/>
            <person name="Ma J."/>
        </authorList>
    </citation>
    <scope>NUCLEOTIDE SEQUENCE [LARGE SCALE GENOMIC DNA]</scope>
    <source>
        <strain evidence="2">CGMCC 1.7030</strain>
    </source>
</reference>
<sequence>MRIFNPIVLLISGAMFACSEAKEDSQEIPSESFRNEVAATEVRTATAERKSFDYLINATGKLEALSEVKALVEREGYLEKVQILEGQFVQKGQVIATLDHREAEFARGNLKYDPSHAFVFSQGLWIPYAAELMEKEVVIGDVISVEQ</sequence>
<protein>
    <submittedName>
        <fullName evidence="1">Biotin/lipoyl-binding protein</fullName>
    </submittedName>
</protein>
<name>A0ABW0BYX9_9BACT</name>
<dbReference type="SUPFAM" id="SSF111369">
    <property type="entry name" value="HlyD-like secretion proteins"/>
    <property type="match status" value="1"/>
</dbReference>
<gene>
    <name evidence="1" type="ORF">ACFPIK_10985</name>
</gene>
<organism evidence="1 2">
    <name type="scientific">Algoriphagus aquatilis</name>
    <dbReference type="NCBI Taxonomy" id="490186"/>
    <lineage>
        <taxon>Bacteria</taxon>
        <taxon>Pseudomonadati</taxon>
        <taxon>Bacteroidota</taxon>
        <taxon>Cytophagia</taxon>
        <taxon>Cytophagales</taxon>
        <taxon>Cyclobacteriaceae</taxon>
        <taxon>Algoriphagus</taxon>
    </lineage>
</organism>
<dbReference type="Proteomes" id="UP001596163">
    <property type="component" value="Unassembled WGS sequence"/>
</dbReference>
<dbReference type="PANTHER" id="PTHR30469:SF38">
    <property type="entry name" value="HLYD FAMILY SECRETION PROTEIN"/>
    <property type="match status" value="1"/>
</dbReference>
<evidence type="ECO:0000313" key="2">
    <source>
        <dbReference type="Proteomes" id="UP001596163"/>
    </source>
</evidence>
<keyword evidence="2" id="KW-1185">Reference proteome</keyword>